<evidence type="ECO:0000313" key="8">
    <source>
        <dbReference type="Proteomes" id="UP001516662"/>
    </source>
</evidence>
<keyword evidence="4" id="KW-0175">Coiled coil</keyword>
<dbReference type="InterPro" id="IPR039379">
    <property type="entry name" value="Protoglobin_sensor_dom"/>
</dbReference>
<evidence type="ECO:0000259" key="6">
    <source>
        <dbReference type="PROSITE" id="PS50111"/>
    </source>
</evidence>
<reference evidence="7 8" key="1">
    <citation type="submission" date="2020-10" db="EMBL/GenBank/DDBJ databases">
        <title>Bacillus sp. HD4P25, an endophyte from a halophyte.</title>
        <authorList>
            <person name="Sun J.-Q."/>
        </authorList>
    </citation>
    <scope>NUCLEOTIDE SEQUENCE [LARGE SCALE GENOMIC DNA]</scope>
    <source>
        <strain evidence="7 8">YIM 93174</strain>
    </source>
</reference>
<dbReference type="Pfam" id="PF00015">
    <property type="entry name" value="MCPsignal"/>
    <property type="match status" value="1"/>
</dbReference>
<name>A0ABR9QGQ3_9BACI</name>
<feature type="compositionally biased region" description="Basic and acidic residues" evidence="5">
    <location>
        <begin position="224"/>
        <end position="243"/>
    </location>
</feature>
<feature type="region of interest" description="Disordered" evidence="5">
    <location>
        <begin position="224"/>
        <end position="245"/>
    </location>
</feature>
<evidence type="ECO:0000256" key="1">
    <source>
        <dbReference type="ARBA" id="ARBA00023224"/>
    </source>
</evidence>
<dbReference type="SMART" id="SM00283">
    <property type="entry name" value="MA"/>
    <property type="match status" value="1"/>
</dbReference>
<keyword evidence="8" id="KW-1185">Reference proteome</keyword>
<dbReference type="Pfam" id="PF11563">
    <property type="entry name" value="Protoglobin"/>
    <property type="match status" value="1"/>
</dbReference>
<proteinExistence type="inferred from homology"/>
<dbReference type="InterPro" id="IPR012292">
    <property type="entry name" value="Globin/Proto"/>
</dbReference>
<evidence type="ECO:0000256" key="3">
    <source>
        <dbReference type="PROSITE-ProRule" id="PRU00284"/>
    </source>
</evidence>
<feature type="domain" description="Methyl-accepting transducer" evidence="6">
    <location>
        <begin position="186"/>
        <end position="436"/>
    </location>
</feature>
<dbReference type="PROSITE" id="PS50111">
    <property type="entry name" value="CHEMOTAXIS_TRANSDUC_2"/>
    <property type="match status" value="1"/>
</dbReference>
<dbReference type="SUPFAM" id="SSF58104">
    <property type="entry name" value="Methyl-accepting chemotaxis protein (MCP) signaling domain"/>
    <property type="match status" value="1"/>
</dbReference>
<dbReference type="Gene3D" id="1.10.287.950">
    <property type="entry name" value="Methyl-accepting chemotaxis protein"/>
    <property type="match status" value="1"/>
</dbReference>
<dbReference type="InterPro" id="IPR004089">
    <property type="entry name" value="MCPsignal_dom"/>
</dbReference>
<evidence type="ECO:0000313" key="7">
    <source>
        <dbReference type="EMBL" id="MBE4907670.1"/>
    </source>
</evidence>
<dbReference type="InterPro" id="IPR004090">
    <property type="entry name" value="Chemotax_Me-accpt_rcpt"/>
</dbReference>
<evidence type="ECO:0000256" key="5">
    <source>
        <dbReference type="SAM" id="MobiDB-lite"/>
    </source>
</evidence>
<comment type="caution">
    <text evidence="7">The sequence shown here is derived from an EMBL/GenBank/DDBJ whole genome shotgun (WGS) entry which is preliminary data.</text>
</comment>
<dbReference type="CDD" id="cd01068">
    <property type="entry name" value="globin_sensor"/>
    <property type="match status" value="1"/>
</dbReference>
<protein>
    <submittedName>
        <fullName evidence="7">Chemotaxis protein</fullName>
    </submittedName>
</protein>
<dbReference type="PANTHER" id="PTHR32089:SF112">
    <property type="entry name" value="LYSOZYME-LIKE PROTEIN-RELATED"/>
    <property type="match status" value="1"/>
</dbReference>
<dbReference type="Proteomes" id="UP001516662">
    <property type="component" value="Unassembled WGS sequence"/>
</dbReference>
<dbReference type="PANTHER" id="PTHR32089">
    <property type="entry name" value="METHYL-ACCEPTING CHEMOTAXIS PROTEIN MCPB"/>
    <property type="match status" value="1"/>
</dbReference>
<dbReference type="RefSeq" id="WP_193535150.1">
    <property type="nucleotide sequence ID" value="NZ_JADCLJ010000014.1"/>
</dbReference>
<keyword evidence="1 3" id="KW-0807">Transducer</keyword>
<dbReference type="SUPFAM" id="SSF46458">
    <property type="entry name" value="Globin-like"/>
    <property type="match status" value="1"/>
</dbReference>
<evidence type="ECO:0000256" key="2">
    <source>
        <dbReference type="ARBA" id="ARBA00029447"/>
    </source>
</evidence>
<dbReference type="InterPro" id="IPR044398">
    <property type="entry name" value="Globin-sensor_dom"/>
</dbReference>
<dbReference type="InterPro" id="IPR009050">
    <property type="entry name" value="Globin-like_sf"/>
</dbReference>
<sequence>MLQFLQLHKNKREQFEATLQFNNTDKSINLADEKLNLRLQYMGFTQKHLDLLVEIQPVIMDLADDVLETVLDHLYTFKPLERIATTHSSRERLKNVFLYYFKSVFSGTIDDKFLEMRNRIGGTHNNADLPIGWFLATYQTIQSLLIPKIVECYQDQPEKLADVLLAVTHIINFDSQLVTENYLNSRIEQLKELTNKNAELQKEMTSMSQELAASVEQTDASIHETTQKAEQIKTETENTEKSSKNLINLSNENEKQMEKLTSSFSELKKTINDSIQVTDVVKQITNTISDMTRQIEGIADQTNLLALNASIEAARAGDHGKGFAVVAQEVRKLAENTKSMSNEIVQSIQKSNQHISDLSSHMNVMNASSESSQHEIDRVKGGLQTVKMEMENYIEMFSRNKKDLDYIVESITEIKDTMTGISSLSTDLLYKAESMQ</sequence>
<feature type="coiled-coil region" evidence="4">
    <location>
        <begin position="183"/>
        <end position="217"/>
    </location>
</feature>
<gene>
    <name evidence="7" type="ORF">IMZ08_06340</name>
</gene>
<accession>A0ABR9QGQ3</accession>
<dbReference type="EMBL" id="JADCLJ010000014">
    <property type="protein sequence ID" value="MBE4907670.1"/>
    <property type="molecule type" value="Genomic_DNA"/>
</dbReference>
<dbReference type="PRINTS" id="PR00260">
    <property type="entry name" value="CHEMTRNSDUCR"/>
</dbReference>
<comment type="similarity">
    <text evidence="2">Belongs to the methyl-accepting chemotaxis (MCP) protein family.</text>
</comment>
<dbReference type="Gene3D" id="1.10.490.10">
    <property type="entry name" value="Globins"/>
    <property type="match status" value="1"/>
</dbReference>
<evidence type="ECO:0000256" key="4">
    <source>
        <dbReference type="SAM" id="Coils"/>
    </source>
</evidence>
<organism evidence="7 8">
    <name type="scientific">Litchfieldia luteola</name>
    <dbReference type="NCBI Taxonomy" id="682179"/>
    <lineage>
        <taxon>Bacteria</taxon>
        <taxon>Bacillati</taxon>
        <taxon>Bacillota</taxon>
        <taxon>Bacilli</taxon>
        <taxon>Bacillales</taxon>
        <taxon>Bacillaceae</taxon>
        <taxon>Litchfieldia</taxon>
    </lineage>
</organism>